<dbReference type="VEuPathDB" id="FungiDB:PABG_07600"/>
<organism evidence="1 2">
    <name type="scientific">Paracoccidioides brasiliensis</name>
    <dbReference type="NCBI Taxonomy" id="121759"/>
    <lineage>
        <taxon>Eukaryota</taxon>
        <taxon>Fungi</taxon>
        <taxon>Dikarya</taxon>
        <taxon>Ascomycota</taxon>
        <taxon>Pezizomycotina</taxon>
        <taxon>Eurotiomycetes</taxon>
        <taxon>Eurotiomycetidae</taxon>
        <taxon>Onygenales</taxon>
        <taxon>Ajellomycetaceae</taxon>
        <taxon>Paracoccidioides</taxon>
    </lineage>
</organism>
<protein>
    <submittedName>
        <fullName evidence="1">Uncharacterized protein</fullName>
    </submittedName>
</protein>
<evidence type="ECO:0000313" key="2">
    <source>
        <dbReference type="Proteomes" id="UP000242814"/>
    </source>
</evidence>
<dbReference type="AlphaFoldDB" id="A0A1D2J7C0"/>
<accession>A0A1D2J7C0</accession>
<proteinExistence type="predicted"/>
<dbReference type="Proteomes" id="UP000242814">
    <property type="component" value="Unassembled WGS sequence"/>
</dbReference>
<evidence type="ECO:0000313" key="1">
    <source>
        <dbReference type="EMBL" id="ODH14671.1"/>
    </source>
</evidence>
<dbReference type="VEuPathDB" id="FungiDB:PADG_11878"/>
<dbReference type="Gene3D" id="3.90.1200.10">
    <property type="match status" value="1"/>
</dbReference>
<reference evidence="1 2" key="1">
    <citation type="submission" date="2016-06" db="EMBL/GenBank/DDBJ databases">
        <authorList>
            <person name="Kjaerup R.B."/>
            <person name="Dalgaard T.S."/>
            <person name="Juul-Madsen H.R."/>
        </authorList>
    </citation>
    <scope>NUCLEOTIDE SEQUENCE [LARGE SCALE GENOMIC DNA]</scope>
    <source>
        <strain evidence="1 2">Pb300</strain>
    </source>
</reference>
<dbReference type="SUPFAM" id="SSF56112">
    <property type="entry name" value="Protein kinase-like (PK-like)"/>
    <property type="match status" value="1"/>
</dbReference>
<name>A0A1D2J7C0_PARBR</name>
<dbReference type="EMBL" id="LZYO01000359">
    <property type="protein sequence ID" value="ODH14671.1"/>
    <property type="molecule type" value="Genomic_DNA"/>
</dbReference>
<gene>
    <name evidence="1" type="ORF">ACO22_06529</name>
</gene>
<comment type="caution">
    <text evidence="1">The sequence shown here is derived from an EMBL/GenBank/DDBJ whole genome shotgun (WGS) entry which is preliminary data.</text>
</comment>
<dbReference type="InterPro" id="IPR011009">
    <property type="entry name" value="Kinase-like_dom_sf"/>
</dbReference>
<sequence>MKWVKPEYNHGLFVLMHNDLRSANIIVDNDLIIVSVLDWEWSYTDPVQMFVPPYWLDGLELVGTAKMPDRLIYETFVFNFEMETRQREKNIILSADIWISSR</sequence>